<dbReference type="InterPro" id="IPR020845">
    <property type="entry name" value="AMP-binding_CS"/>
</dbReference>
<dbReference type="InterPro" id="IPR042099">
    <property type="entry name" value="ANL_N_sf"/>
</dbReference>
<evidence type="ECO:0000313" key="6">
    <source>
        <dbReference type="Proteomes" id="UP000309038"/>
    </source>
</evidence>
<dbReference type="EMBL" id="SGPJ01000073">
    <property type="protein sequence ID" value="THG99631.1"/>
    <property type="molecule type" value="Genomic_DNA"/>
</dbReference>
<accession>A0A4S4KM98</accession>
<dbReference type="GO" id="GO:0016020">
    <property type="term" value="C:membrane"/>
    <property type="evidence" value="ECO:0007669"/>
    <property type="project" value="TreeGrafter"/>
</dbReference>
<evidence type="ECO:0000256" key="3">
    <source>
        <dbReference type="SAM" id="MobiDB-lite"/>
    </source>
</evidence>
<feature type="region of interest" description="Disordered" evidence="3">
    <location>
        <begin position="9"/>
        <end position="33"/>
    </location>
</feature>
<gene>
    <name evidence="5" type="ORF">EW026_g2731</name>
</gene>
<dbReference type="Gene3D" id="3.40.50.12780">
    <property type="entry name" value="N-terminal domain of ligase-like"/>
    <property type="match status" value="1"/>
</dbReference>
<dbReference type="GO" id="GO:0004467">
    <property type="term" value="F:long-chain fatty acid-CoA ligase activity"/>
    <property type="evidence" value="ECO:0007669"/>
    <property type="project" value="TreeGrafter"/>
</dbReference>
<name>A0A4S4KM98_9APHY</name>
<dbReference type="SUPFAM" id="SSF56801">
    <property type="entry name" value="Acetyl-CoA synthetase-like"/>
    <property type="match status" value="1"/>
</dbReference>
<protein>
    <recommendedName>
        <fullName evidence="4">AMP-dependent synthetase/ligase domain-containing protein</fullName>
    </recommendedName>
</protein>
<keyword evidence="1" id="KW-0547">Nucleotide-binding</keyword>
<dbReference type="GO" id="GO:0005524">
    <property type="term" value="F:ATP binding"/>
    <property type="evidence" value="ECO:0007669"/>
    <property type="project" value="UniProtKB-KW"/>
</dbReference>
<organism evidence="5 6">
    <name type="scientific">Hermanssonia centrifuga</name>
    <dbReference type="NCBI Taxonomy" id="98765"/>
    <lineage>
        <taxon>Eukaryota</taxon>
        <taxon>Fungi</taxon>
        <taxon>Dikarya</taxon>
        <taxon>Basidiomycota</taxon>
        <taxon>Agaricomycotina</taxon>
        <taxon>Agaricomycetes</taxon>
        <taxon>Polyporales</taxon>
        <taxon>Meruliaceae</taxon>
        <taxon>Hermanssonia</taxon>
    </lineage>
</organism>
<sequence length="685" mass="74908">MPIPAVLPVPYPPNANRNKQSIEVPGTKKPGQTAHYRSSAFPFVSLSSPDAFVNVVELFDSGRQRVDGKHPMLGWRPVVSQNPLKYADHYEWLSWDTVDMRRRQVGSALHKLFADGVVGGGPLRTVGIYSGNCPAWQVVDLATHAYEIVSVTLYDTLGKDTVEYIINHTEMSVIFVANHHVASVLKLSSKIPTLKMIIAMDQLPTESKTILTAWGEQVGIKVTDIVELEEIGKANLREPIYPSSDAVITICYTSGTTGNPKGVVMTHGNLANAVHAQMYGIDITELPVSIAFLPLAHCYGRMIELSIIGRGGSIGYWSGDPLRLLEDMQILKPNMMPAVPRILNRIYQAGMAAAELPGVKGALFRHALSVKLDRLHNTGVSTHAIWDRIVFKKVQAVLGGNVQLVSTGSAPMSPAAIDFLKVALASEVVEENIGTATRVWFNDVASAGTVGAPQVNTELKLVDVPAMGYTSEDKPHPRGEICIRGDHCFAQYYKDEANTKATIDEDGWQHSGDVGLIDESGRLKIIDRVKNIMKLSQGEYVALERVESLYSACPVVAQLYVHGDSLQSYLLGLVIPDPVQLAAIASRVWGTHVSDKDTVALDRAIQDPKVYGAILDALNKQARLVGLQGFETIKRIHLSNELLTVENGCMTPTLKLKRKDVYSKFKKELDALYALPEPSSKAVKL</sequence>
<comment type="caution">
    <text evidence="5">The sequence shown here is derived from an EMBL/GenBank/DDBJ whole genome shotgun (WGS) entry which is preliminary data.</text>
</comment>
<evidence type="ECO:0000313" key="5">
    <source>
        <dbReference type="EMBL" id="THG99631.1"/>
    </source>
</evidence>
<keyword evidence="6" id="KW-1185">Reference proteome</keyword>
<evidence type="ECO:0000256" key="1">
    <source>
        <dbReference type="ARBA" id="ARBA00022741"/>
    </source>
</evidence>
<dbReference type="PROSITE" id="PS00455">
    <property type="entry name" value="AMP_BINDING"/>
    <property type="match status" value="1"/>
</dbReference>
<proteinExistence type="predicted"/>
<dbReference type="Pfam" id="PF00501">
    <property type="entry name" value="AMP-binding"/>
    <property type="match status" value="1"/>
</dbReference>
<dbReference type="Proteomes" id="UP000309038">
    <property type="component" value="Unassembled WGS sequence"/>
</dbReference>
<keyword evidence="2" id="KW-0067">ATP-binding</keyword>
<dbReference type="InterPro" id="IPR000873">
    <property type="entry name" value="AMP-dep_synth/lig_dom"/>
</dbReference>
<dbReference type="AlphaFoldDB" id="A0A4S4KM98"/>
<dbReference type="GO" id="GO:0005783">
    <property type="term" value="C:endoplasmic reticulum"/>
    <property type="evidence" value="ECO:0007669"/>
    <property type="project" value="TreeGrafter"/>
</dbReference>
<evidence type="ECO:0000259" key="4">
    <source>
        <dbReference type="Pfam" id="PF00501"/>
    </source>
</evidence>
<feature type="domain" description="AMP-dependent synthetase/ligase" evidence="4">
    <location>
        <begin position="88"/>
        <end position="493"/>
    </location>
</feature>
<evidence type="ECO:0000256" key="2">
    <source>
        <dbReference type="ARBA" id="ARBA00022840"/>
    </source>
</evidence>
<dbReference type="PANTHER" id="PTHR43272:SF33">
    <property type="entry name" value="AMP-BINDING DOMAIN-CONTAINING PROTEIN-RELATED"/>
    <property type="match status" value="1"/>
</dbReference>
<reference evidence="5 6" key="1">
    <citation type="submission" date="2019-02" db="EMBL/GenBank/DDBJ databases">
        <title>Genome sequencing of the rare red list fungi Phlebia centrifuga.</title>
        <authorList>
            <person name="Buettner E."/>
            <person name="Kellner H."/>
        </authorList>
    </citation>
    <scope>NUCLEOTIDE SEQUENCE [LARGE SCALE GENOMIC DNA]</scope>
    <source>
        <strain evidence="5 6">DSM 108282</strain>
    </source>
</reference>
<dbReference type="PANTHER" id="PTHR43272">
    <property type="entry name" value="LONG-CHAIN-FATTY-ACID--COA LIGASE"/>
    <property type="match status" value="1"/>
</dbReference>